<sequence>MIRMVLFAIGFIAISVALIVVQPTARRAAPDGARSEPVTRTEFELPAPPAETAAVPELPQVRPAPVPQQHASVPQVQSAAPSGNSEANAPDDRTMRRMTWNTLSSLNQATGRETAPGQPGSLLHAIVRRSLDGTPSTAGGTSGSTTTADRLPVYVVVSGDSLVSIAEKVYGDVNMTGPLFAANRSIMNRPDDLRPGQTLVLPNK</sequence>
<dbReference type="SMART" id="SM00257">
    <property type="entry name" value="LysM"/>
    <property type="match status" value="1"/>
</dbReference>
<accession>A3K2G6</accession>
<gene>
    <name evidence="3" type="ORF">SSE37_16223</name>
</gene>
<organism evidence="3 4">
    <name type="scientific">Sagittula stellata (strain ATCC 700073 / DSM 11524 / E-37)</name>
    <dbReference type="NCBI Taxonomy" id="388399"/>
    <lineage>
        <taxon>Bacteria</taxon>
        <taxon>Pseudomonadati</taxon>
        <taxon>Pseudomonadota</taxon>
        <taxon>Alphaproteobacteria</taxon>
        <taxon>Rhodobacterales</taxon>
        <taxon>Roseobacteraceae</taxon>
        <taxon>Sagittula</taxon>
    </lineage>
</organism>
<dbReference type="RefSeq" id="WP_005858246.1">
    <property type="nucleotide sequence ID" value="NZ_AAYA01000005.1"/>
</dbReference>
<dbReference type="OrthoDB" id="370541at2"/>
<dbReference type="AlphaFoldDB" id="A3K2G6"/>
<dbReference type="SUPFAM" id="SSF54106">
    <property type="entry name" value="LysM domain"/>
    <property type="match status" value="1"/>
</dbReference>
<evidence type="ECO:0000256" key="1">
    <source>
        <dbReference type="SAM" id="MobiDB-lite"/>
    </source>
</evidence>
<evidence type="ECO:0000259" key="2">
    <source>
        <dbReference type="PROSITE" id="PS51782"/>
    </source>
</evidence>
<keyword evidence="4" id="KW-1185">Reference proteome</keyword>
<protein>
    <recommendedName>
        <fullName evidence="2">LysM domain-containing protein</fullName>
    </recommendedName>
</protein>
<dbReference type="Gene3D" id="3.10.350.10">
    <property type="entry name" value="LysM domain"/>
    <property type="match status" value="1"/>
</dbReference>
<proteinExistence type="predicted"/>
<feature type="compositionally biased region" description="Basic and acidic residues" evidence="1">
    <location>
        <begin position="33"/>
        <end position="43"/>
    </location>
</feature>
<dbReference type="Pfam" id="PF01476">
    <property type="entry name" value="LysM"/>
    <property type="match status" value="1"/>
</dbReference>
<dbReference type="InterPro" id="IPR036779">
    <property type="entry name" value="LysM_dom_sf"/>
</dbReference>
<dbReference type="PROSITE" id="PS51782">
    <property type="entry name" value="LYSM"/>
    <property type="match status" value="1"/>
</dbReference>
<dbReference type="eggNOG" id="ENOG5033FM3">
    <property type="taxonomic scope" value="Bacteria"/>
</dbReference>
<feature type="region of interest" description="Disordered" evidence="1">
    <location>
        <begin position="26"/>
        <end position="50"/>
    </location>
</feature>
<dbReference type="Proteomes" id="UP000005713">
    <property type="component" value="Unassembled WGS sequence"/>
</dbReference>
<comment type="caution">
    <text evidence="3">The sequence shown here is derived from an EMBL/GenBank/DDBJ whole genome shotgun (WGS) entry which is preliminary data.</text>
</comment>
<evidence type="ECO:0000313" key="3">
    <source>
        <dbReference type="EMBL" id="EBA08375.1"/>
    </source>
</evidence>
<dbReference type="CDD" id="cd00118">
    <property type="entry name" value="LysM"/>
    <property type="match status" value="1"/>
</dbReference>
<feature type="compositionally biased region" description="Polar residues" evidence="1">
    <location>
        <begin position="69"/>
        <end position="87"/>
    </location>
</feature>
<dbReference type="InterPro" id="IPR018392">
    <property type="entry name" value="LysM"/>
</dbReference>
<dbReference type="EMBL" id="AAYA01000005">
    <property type="protein sequence ID" value="EBA08375.1"/>
    <property type="molecule type" value="Genomic_DNA"/>
</dbReference>
<name>A3K2G6_SAGS3</name>
<reference evidence="3 4" key="1">
    <citation type="submission" date="2006-06" db="EMBL/GenBank/DDBJ databases">
        <authorList>
            <person name="Moran M.A."/>
            <person name="Ferriera S."/>
            <person name="Johnson J."/>
            <person name="Kravitz S."/>
            <person name="Beeson K."/>
            <person name="Sutton G."/>
            <person name="Rogers Y.-H."/>
            <person name="Friedman R."/>
            <person name="Frazier M."/>
            <person name="Venter J.C."/>
        </authorList>
    </citation>
    <scope>NUCLEOTIDE SEQUENCE [LARGE SCALE GENOMIC DNA]</scope>
    <source>
        <strain evidence="3 4">E-37</strain>
    </source>
</reference>
<evidence type="ECO:0000313" key="4">
    <source>
        <dbReference type="Proteomes" id="UP000005713"/>
    </source>
</evidence>
<feature type="region of interest" description="Disordered" evidence="1">
    <location>
        <begin position="64"/>
        <end position="93"/>
    </location>
</feature>
<feature type="domain" description="LysM" evidence="2">
    <location>
        <begin position="152"/>
        <end position="201"/>
    </location>
</feature>